<proteinExistence type="predicted"/>
<comment type="caution">
    <text evidence="1">The sequence shown here is derived from an EMBL/GenBank/DDBJ whole genome shotgun (WGS) entry which is preliminary data.</text>
</comment>
<gene>
    <name evidence="1" type="ORF">RPERSI_LOCUS33856</name>
</gene>
<keyword evidence="2" id="KW-1185">Reference proteome</keyword>
<protein>
    <submittedName>
        <fullName evidence="1">23487_t:CDS:1</fullName>
    </submittedName>
</protein>
<name>A0ACA9SR40_9GLOM</name>
<reference evidence="1" key="1">
    <citation type="submission" date="2021-06" db="EMBL/GenBank/DDBJ databases">
        <authorList>
            <person name="Kallberg Y."/>
            <person name="Tangrot J."/>
            <person name="Rosling A."/>
        </authorList>
    </citation>
    <scope>NUCLEOTIDE SEQUENCE</scope>
    <source>
        <strain evidence="1">MA461A</strain>
    </source>
</reference>
<dbReference type="EMBL" id="CAJVQC010148663">
    <property type="protein sequence ID" value="CAG8845863.1"/>
    <property type="molecule type" value="Genomic_DNA"/>
</dbReference>
<accession>A0ACA9SR40</accession>
<dbReference type="Proteomes" id="UP000789920">
    <property type="component" value="Unassembled WGS sequence"/>
</dbReference>
<evidence type="ECO:0000313" key="1">
    <source>
        <dbReference type="EMBL" id="CAG8845863.1"/>
    </source>
</evidence>
<organism evidence="1 2">
    <name type="scientific">Racocetra persica</name>
    <dbReference type="NCBI Taxonomy" id="160502"/>
    <lineage>
        <taxon>Eukaryota</taxon>
        <taxon>Fungi</taxon>
        <taxon>Fungi incertae sedis</taxon>
        <taxon>Mucoromycota</taxon>
        <taxon>Glomeromycotina</taxon>
        <taxon>Glomeromycetes</taxon>
        <taxon>Diversisporales</taxon>
        <taxon>Gigasporaceae</taxon>
        <taxon>Racocetra</taxon>
    </lineage>
</organism>
<feature type="non-terminal residue" evidence="1">
    <location>
        <position position="76"/>
    </location>
</feature>
<evidence type="ECO:0000313" key="2">
    <source>
        <dbReference type="Proteomes" id="UP000789920"/>
    </source>
</evidence>
<feature type="non-terminal residue" evidence="1">
    <location>
        <position position="1"/>
    </location>
</feature>
<sequence>HFDYEYFDIVRGNDAIETNPLEKSVYSIPSSSRMIIDNDTEDNVTIYSDDTMYDHESIRSINSSRRNSNISFDPKI</sequence>